<organism evidence="2 3">
    <name type="scientific">Adhaeribacter radiodurans</name>
    <dbReference type="NCBI Taxonomy" id="2745197"/>
    <lineage>
        <taxon>Bacteria</taxon>
        <taxon>Pseudomonadati</taxon>
        <taxon>Bacteroidota</taxon>
        <taxon>Cytophagia</taxon>
        <taxon>Cytophagales</taxon>
        <taxon>Hymenobacteraceae</taxon>
        <taxon>Adhaeribacter</taxon>
    </lineage>
</organism>
<feature type="signal peptide" evidence="1">
    <location>
        <begin position="1"/>
        <end position="23"/>
    </location>
</feature>
<dbReference type="RefSeq" id="WP_182412537.1">
    <property type="nucleotide sequence ID" value="NZ_CP055153.1"/>
</dbReference>
<dbReference type="KEGG" id="add:HUW48_19520"/>
<evidence type="ECO:0000256" key="1">
    <source>
        <dbReference type="SAM" id="SignalP"/>
    </source>
</evidence>
<evidence type="ECO:0000313" key="2">
    <source>
        <dbReference type="EMBL" id="QMU30079.1"/>
    </source>
</evidence>
<dbReference type="EMBL" id="CP055153">
    <property type="protein sequence ID" value="QMU30079.1"/>
    <property type="molecule type" value="Genomic_DNA"/>
</dbReference>
<keyword evidence="3" id="KW-1185">Reference proteome</keyword>
<feature type="chain" id="PRO_5029646867" description="GLPGLI family protein" evidence="1">
    <location>
        <begin position="24"/>
        <end position="253"/>
    </location>
</feature>
<reference evidence="2 3" key="1">
    <citation type="submission" date="2020-08" db="EMBL/GenBank/DDBJ databases">
        <title>Adhaeribacter dokdonensis sp. nov., isolated from the rhizosphere of Elymus tsukushiensis, a plant native to the Dokdo Islands, Republic of Korea.</title>
        <authorList>
            <person name="Ghim S.Y."/>
        </authorList>
    </citation>
    <scope>NUCLEOTIDE SEQUENCE [LARGE SCALE GENOMIC DNA]</scope>
    <source>
        <strain evidence="2 3">KUDC8001</strain>
    </source>
</reference>
<accession>A0A7L7LCI1</accession>
<dbReference type="AlphaFoldDB" id="A0A7L7LCI1"/>
<sequence>MKIQISTLCFALLVILCSKSAFSQVATNDSAYLAARITNLTNRYTQTIADAKHLFNGKEYLTYDKYYLKGNQFYKSDQEQEGEVYYDGYLFTNVPLLFDVMLDQIVISEPNGSLQFKLENKKVSYFKVHGHSFIRLVADTLTESPIKTGYYDLLVNGKTKLFAKRMKKVYEDATIRGMEGEFIIEDRFYIRRNDKYYPVGTKKTALNALADNKKELQKYSRSQHLKFKKEMREASLINLVQHYNQLPSALLKN</sequence>
<gene>
    <name evidence="2" type="ORF">HUW48_19520</name>
</gene>
<proteinExistence type="predicted"/>
<keyword evidence="1" id="KW-0732">Signal</keyword>
<evidence type="ECO:0008006" key="4">
    <source>
        <dbReference type="Google" id="ProtNLM"/>
    </source>
</evidence>
<evidence type="ECO:0000313" key="3">
    <source>
        <dbReference type="Proteomes" id="UP000514509"/>
    </source>
</evidence>
<dbReference type="Proteomes" id="UP000514509">
    <property type="component" value="Chromosome"/>
</dbReference>
<protein>
    <recommendedName>
        <fullName evidence="4">GLPGLI family protein</fullName>
    </recommendedName>
</protein>
<name>A0A7L7LCI1_9BACT</name>